<evidence type="ECO:0000313" key="1">
    <source>
        <dbReference type="EMBL" id="MBS3057327.1"/>
    </source>
</evidence>
<sequence length="234" mass="26361">MPSIRRIAIKNINYQIASLDFLKNEWDKCYAKNCKALSRVNERGYAASSGEFQAIKRMLDSTDAMVKRSQGLLRLVVEFDAASSLGRKHQAKITKIMDGIEATEKLKDYFLDIIREKAAYPEEITRQDLARGIASFLCKIEDWRSIGKKYAESLARASKEGSIASKEARSELASRIAETKRLAEIGRATLAHIKETGLEREYRKEIAKIAGGIAEARAKIIYYGDAWGSFKDKN</sequence>
<dbReference type="AlphaFoldDB" id="A0A8T4KTA7"/>
<dbReference type="Proteomes" id="UP000677687">
    <property type="component" value="Unassembled WGS sequence"/>
</dbReference>
<organism evidence="1 2">
    <name type="scientific">Candidatus Iainarchaeum sp</name>
    <dbReference type="NCBI Taxonomy" id="3101447"/>
    <lineage>
        <taxon>Archaea</taxon>
        <taxon>Candidatus Iainarchaeota</taxon>
        <taxon>Candidatus Iainarchaeia</taxon>
        <taxon>Candidatus Iainarchaeales</taxon>
        <taxon>Candidatus Iainarchaeaceae</taxon>
        <taxon>Candidatus Iainarchaeum</taxon>
    </lineage>
</organism>
<protein>
    <submittedName>
        <fullName evidence="1">Uncharacterized protein</fullName>
    </submittedName>
</protein>
<gene>
    <name evidence="1" type="ORF">J4415_01740</name>
</gene>
<dbReference type="EMBL" id="JAGVWD010000022">
    <property type="protein sequence ID" value="MBS3057327.1"/>
    <property type="molecule type" value="Genomic_DNA"/>
</dbReference>
<proteinExistence type="predicted"/>
<accession>A0A8T4KTA7</accession>
<evidence type="ECO:0000313" key="2">
    <source>
        <dbReference type="Proteomes" id="UP000677687"/>
    </source>
</evidence>
<comment type="caution">
    <text evidence="1">The sequence shown here is derived from an EMBL/GenBank/DDBJ whole genome shotgun (WGS) entry which is preliminary data.</text>
</comment>
<reference evidence="1" key="2">
    <citation type="submission" date="2021-05" db="EMBL/GenBank/DDBJ databases">
        <title>Protein family content uncovers lineage relationships and bacterial pathway maintenance mechanisms in DPANN archaea.</title>
        <authorList>
            <person name="Castelle C.J."/>
            <person name="Meheust R."/>
            <person name="Jaffe A.L."/>
            <person name="Seitz K."/>
            <person name="Gong X."/>
            <person name="Baker B.J."/>
            <person name="Banfield J.F."/>
        </authorList>
    </citation>
    <scope>NUCLEOTIDE SEQUENCE</scope>
    <source>
        <strain evidence="1">RIFCSPHIGHO2_01_FULL_AR10_44_11</strain>
    </source>
</reference>
<reference evidence="1" key="1">
    <citation type="submission" date="2021-03" db="EMBL/GenBank/DDBJ databases">
        <authorList>
            <person name="Jaffe A."/>
        </authorList>
    </citation>
    <scope>NUCLEOTIDE SEQUENCE</scope>
    <source>
        <strain evidence="1">RIFCSPHIGHO2_01_FULL_AR10_44_11</strain>
    </source>
</reference>
<name>A0A8T4KTA7_9ARCH</name>